<keyword evidence="1" id="KW-0808">Transferase</keyword>
<dbReference type="Gene3D" id="1.10.246.130">
    <property type="match status" value="1"/>
</dbReference>
<dbReference type="InterPro" id="IPR029055">
    <property type="entry name" value="Ntn_hydrolases_N"/>
</dbReference>
<name>A0A7W9LZ11_9PSEU</name>
<evidence type="ECO:0000313" key="2">
    <source>
        <dbReference type="Proteomes" id="UP000552097"/>
    </source>
</evidence>
<accession>A0A7W9LZ11</accession>
<dbReference type="Proteomes" id="UP000552097">
    <property type="component" value="Unassembled WGS sequence"/>
</dbReference>
<dbReference type="InterPro" id="IPR043138">
    <property type="entry name" value="GGT_lsub"/>
</dbReference>
<dbReference type="Gene3D" id="3.60.20.40">
    <property type="match status" value="1"/>
</dbReference>
<keyword evidence="1" id="KW-0378">Hydrolase</keyword>
<comment type="caution">
    <text evidence="1">The sequence shown here is derived from an EMBL/GenBank/DDBJ whole genome shotgun (WGS) entry which is preliminary data.</text>
</comment>
<protein>
    <submittedName>
        <fullName evidence="1">Gamma-glutamyltranspeptidase/glutathione hydrolase</fullName>
        <ecNumber evidence="1">2.3.2.2</ecNumber>
        <ecNumber evidence="1">3.4.19.13</ecNumber>
    </submittedName>
</protein>
<keyword evidence="1" id="KW-0012">Acyltransferase</keyword>
<dbReference type="PANTHER" id="PTHR43881">
    <property type="entry name" value="GAMMA-GLUTAMYLTRANSPEPTIDASE (AFU_ORTHOLOGUE AFUA_4G13580)"/>
    <property type="match status" value="1"/>
</dbReference>
<organism evidence="1 2">
    <name type="scientific">Saccharothrix ecbatanensis</name>
    <dbReference type="NCBI Taxonomy" id="1105145"/>
    <lineage>
        <taxon>Bacteria</taxon>
        <taxon>Bacillati</taxon>
        <taxon>Actinomycetota</taxon>
        <taxon>Actinomycetes</taxon>
        <taxon>Pseudonocardiales</taxon>
        <taxon>Pseudonocardiaceae</taxon>
        <taxon>Saccharothrix</taxon>
    </lineage>
</organism>
<dbReference type="AlphaFoldDB" id="A0A7W9LZ11"/>
<dbReference type="SUPFAM" id="SSF56235">
    <property type="entry name" value="N-terminal nucleophile aminohydrolases (Ntn hydrolases)"/>
    <property type="match status" value="1"/>
</dbReference>
<dbReference type="RefSeq" id="WP_184917252.1">
    <property type="nucleotide sequence ID" value="NZ_JACHMO010000001.1"/>
</dbReference>
<keyword evidence="2" id="KW-1185">Reference proteome</keyword>
<dbReference type="GO" id="GO:0103068">
    <property type="term" value="F:leukotriene C4 gamma-glutamyl transferase activity"/>
    <property type="evidence" value="ECO:0007669"/>
    <property type="project" value="UniProtKB-EC"/>
</dbReference>
<dbReference type="GO" id="GO:0036374">
    <property type="term" value="F:glutathione hydrolase activity"/>
    <property type="evidence" value="ECO:0007669"/>
    <property type="project" value="UniProtKB-EC"/>
</dbReference>
<dbReference type="EC" id="3.4.19.13" evidence="1"/>
<dbReference type="EMBL" id="JACHMO010000001">
    <property type="protein sequence ID" value="MBB5801430.1"/>
    <property type="molecule type" value="Genomic_DNA"/>
</dbReference>
<dbReference type="PANTHER" id="PTHR43881:SF1">
    <property type="entry name" value="GAMMA-GLUTAMYLTRANSPEPTIDASE (AFU_ORTHOLOGUE AFUA_4G13580)"/>
    <property type="match status" value="1"/>
</dbReference>
<dbReference type="EC" id="2.3.2.2" evidence="1"/>
<dbReference type="InterPro" id="IPR052896">
    <property type="entry name" value="GGT-like_enzyme"/>
</dbReference>
<dbReference type="Pfam" id="PF01019">
    <property type="entry name" value="G_glu_transpept"/>
    <property type="match status" value="1"/>
</dbReference>
<reference evidence="1 2" key="1">
    <citation type="submission" date="2020-08" db="EMBL/GenBank/DDBJ databases">
        <title>Sequencing the genomes of 1000 actinobacteria strains.</title>
        <authorList>
            <person name="Klenk H.-P."/>
        </authorList>
    </citation>
    <scope>NUCLEOTIDE SEQUENCE [LARGE SCALE GENOMIC DNA]</scope>
    <source>
        <strain evidence="1 2">DSM 45486</strain>
    </source>
</reference>
<sequence length="529" mass="54831">MRDVLRDRQQWGARAMVSTGSSAATLAALDVLRDGGTAFDAAITASAVLTVAMPMASGPAGDAAAVFHVEGSAQAWSLTGLGRAPTHATAANFTARGHRTVPGRGIESATTPGLLGAWCALHEAHGTMPWSRLLAPAIALAEQGTPVTTQTARWIQDNLAVLSQPEFAGLYGPHAAKSAVGGLLPNPGLAALYRLMASSVDGLEAELDASVTKLSDRLDGFFAPGDCRVRVGEIVPAATVSVAGARVATNPAPTQGVLLLQNLSLYERLRGGDSADSAAGVHLLSEIFHQTYAWRIEHLGDPACTPPADPLAEAVLAELAGEVDPDKRSATRYAGHYNDGDTTHFAIVDEVGNSVSWTQSLGLGFGSGVGVGELGLLLCNRLGRSATLSPTEPNGVAPGRRPVNTIFAWSAADAEEVRWLGGTPGGDGQCQWNTQLLAAMLVDGAGPLAALNRPRWTYLPGADKTEAGVPPHLQVDSSMPADVQEWLGAAGHTLRVRASVGGAQRVLGRHARSVYGLDDGRQEGLTSGF</sequence>
<gene>
    <name evidence="1" type="ORF">F4560_001198</name>
</gene>
<dbReference type="InterPro" id="IPR043137">
    <property type="entry name" value="GGT_ssub_C"/>
</dbReference>
<evidence type="ECO:0000313" key="1">
    <source>
        <dbReference type="EMBL" id="MBB5801430.1"/>
    </source>
</evidence>
<proteinExistence type="predicted"/>
<dbReference type="PRINTS" id="PR01210">
    <property type="entry name" value="GGTRANSPTASE"/>
</dbReference>